<feature type="domain" description="Exonuclease" evidence="3">
    <location>
        <begin position="1"/>
        <end position="181"/>
    </location>
</feature>
<dbReference type="InterPro" id="IPR012337">
    <property type="entry name" value="RNaseH-like_sf"/>
</dbReference>
<dbReference type="GO" id="GO:0005634">
    <property type="term" value="C:nucleus"/>
    <property type="evidence" value="ECO:0007669"/>
    <property type="project" value="TreeGrafter"/>
</dbReference>
<gene>
    <name evidence="4" type="ORF">PGLA1383_LOCUS51256</name>
</gene>
<dbReference type="SUPFAM" id="SSF53098">
    <property type="entry name" value="Ribonuclease H-like"/>
    <property type="match status" value="1"/>
</dbReference>
<organism evidence="4 5">
    <name type="scientific">Polarella glacialis</name>
    <name type="common">Dinoflagellate</name>
    <dbReference type="NCBI Taxonomy" id="89957"/>
    <lineage>
        <taxon>Eukaryota</taxon>
        <taxon>Sar</taxon>
        <taxon>Alveolata</taxon>
        <taxon>Dinophyceae</taxon>
        <taxon>Suessiales</taxon>
        <taxon>Suessiaceae</taxon>
        <taxon>Polarella</taxon>
    </lineage>
</organism>
<evidence type="ECO:0000259" key="3">
    <source>
        <dbReference type="SMART" id="SM00479"/>
    </source>
</evidence>
<dbReference type="OMA" id="NWPCALP"/>
<dbReference type="GO" id="GO:0003676">
    <property type="term" value="F:nucleic acid binding"/>
    <property type="evidence" value="ECO:0007669"/>
    <property type="project" value="InterPro"/>
</dbReference>
<dbReference type="OrthoDB" id="8191639at2759"/>
<dbReference type="Proteomes" id="UP000654075">
    <property type="component" value="Unassembled WGS sequence"/>
</dbReference>
<dbReference type="InterPro" id="IPR047021">
    <property type="entry name" value="REXO1/3/4-like"/>
</dbReference>
<dbReference type="PANTHER" id="PTHR12801">
    <property type="entry name" value="RNA EXONUCLEASE REXO1 / RECO3 FAMILY MEMBER-RELATED"/>
    <property type="match status" value="1"/>
</dbReference>
<dbReference type="EMBL" id="CAJNNV010031331">
    <property type="protein sequence ID" value="CAE8635663.1"/>
    <property type="molecule type" value="Genomic_DNA"/>
</dbReference>
<evidence type="ECO:0000313" key="4">
    <source>
        <dbReference type="EMBL" id="CAE8635663.1"/>
    </source>
</evidence>
<keyword evidence="1" id="KW-0540">Nuclease</keyword>
<proteinExistence type="predicted"/>
<sequence>VGIGPRGKHSVLIRISVVGRGGRVLLDCLVHPEEEVTDWRTTFTGLDEASFAGQNSGAGDGLPVDEEDPRFRLPRLVLSSAEAIQRANALLDSAVVVGHDLRHDLKLLGRHHQRRCLLRDTAFFPMLAAGVIDRKGGLVSLRALASSWLDDDELQSGSHSSVEDARAAMLLYRLVAKQWEVYARRKWGDVPVE</sequence>
<accession>A0A813HBU1</accession>
<name>A0A813HBU1_POLGL</name>
<keyword evidence="5" id="KW-1185">Reference proteome</keyword>
<feature type="non-terminal residue" evidence="4">
    <location>
        <position position="193"/>
    </location>
</feature>
<evidence type="ECO:0000313" key="5">
    <source>
        <dbReference type="Proteomes" id="UP000654075"/>
    </source>
</evidence>
<dbReference type="Gene3D" id="3.30.420.10">
    <property type="entry name" value="Ribonuclease H-like superfamily/Ribonuclease H"/>
    <property type="match status" value="1"/>
</dbReference>
<dbReference type="AlphaFoldDB" id="A0A813HBU1"/>
<dbReference type="InterPro" id="IPR036397">
    <property type="entry name" value="RNaseH_sf"/>
</dbReference>
<evidence type="ECO:0000256" key="2">
    <source>
        <dbReference type="ARBA" id="ARBA00022801"/>
    </source>
</evidence>
<dbReference type="InterPro" id="IPR013520">
    <property type="entry name" value="Ribonucl_H"/>
</dbReference>
<protein>
    <recommendedName>
        <fullName evidence="3">Exonuclease domain-containing protein</fullName>
    </recommendedName>
</protein>
<reference evidence="4" key="1">
    <citation type="submission" date="2021-02" db="EMBL/GenBank/DDBJ databases">
        <authorList>
            <person name="Dougan E. K."/>
            <person name="Rhodes N."/>
            <person name="Thang M."/>
            <person name="Chan C."/>
        </authorList>
    </citation>
    <scope>NUCLEOTIDE SEQUENCE</scope>
</reference>
<keyword evidence="2" id="KW-0378">Hydrolase</keyword>
<feature type="non-terminal residue" evidence="4">
    <location>
        <position position="1"/>
    </location>
</feature>
<comment type="caution">
    <text evidence="4">The sequence shown here is derived from an EMBL/GenBank/DDBJ whole genome shotgun (WGS) entry which is preliminary data.</text>
</comment>
<dbReference type="GO" id="GO:0004527">
    <property type="term" value="F:exonuclease activity"/>
    <property type="evidence" value="ECO:0007669"/>
    <property type="project" value="InterPro"/>
</dbReference>
<dbReference type="SMART" id="SM00479">
    <property type="entry name" value="EXOIII"/>
    <property type="match status" value="1"/>
</dbReference>
<evidence type="ECO:0000256" key="1">
    <source>
        <dbReference type="ARBA" id="ARBA00022722"/>
    </source>
</evidence>